<dbReference type="PANTHER" id="PTHR43353:SF5">
    <property type="entry name" value="SUCCINATE-SEMIALDEHYDE DEHYDROGENASE, MITOCHONDRIAL"/>
    <property type="match status" value="1"/>
</dbReference>
<dbReference type="GO" id="GO:0005739">
    <property type="term" value="C:mitochondrion"/>
    <property type="evidence" value="ECO:0007669"/>
    <property type="project" value="TreeGrafter"/>
</dbReference>
<reference evidence="3" key="1">
    <citation type="submission" date="2021-02" db="EMBL/GenBank/DDBJ databases">
        <authorList>
            <person name="Nowell W R."/>
        </authorList>
    </citation>
    <scope>NUCLEOTIDE SEQUENCE</scope>
</reference>
<sequence>MFIGGKEKKGKTSGFFIEPAIVTDVNLSMRVAKEEIFGPVAAIIKFKTEDEAVNIANSVDVGLAAYVFSQDISQIWRVAERLQTGMVGLNEGIISSVEAPFGGIKQSGFGREGSKYGMDDYVNMKYVCLGGLKGLDRDSQ</sequence>
<organism evidence="3 4">
    <name type="scientific">Rotaria magnacalcarata</name>
    <dbReference type="NCBI Taxonomy" id="392030"/>
    <lineage>
        <taxon>Eukaryota</taxon>
        <taxon>Metazoa</taxon>
        <taxon>Spiralia</taxon>
        <taxon>Gnathifera</taxon>
        <taxon>Rotifera</taxon>
        <taxon>Eurotatoria</taxon>
        <taxon>Bdelloidea</taxon>
        <taxon>Philodinida</taxon>
        <taxon>Philodinidae</taxon>
        <taxon>Rotaria</taxon>
    </lineage>
</organism>
<accession>A0A8S3G3T8</accession>
<evidence type="ECO:0000259" key="2">
    <source>
        <dbReference type="Pfam" id="PF00171"/>
    </source>
</evidence>
<dbReference type="InterPro" id="IPR016161">
    <property type="entry name" value="Ald_DH/histidinol_DH"/>
</dbReference>
<evidence type="ECO:0000313" key="4">
    <source>
        <dbReference type="Proteomes" id="UP000681720"/>
    </source>
</evidence>
<dbReference type="PANTHER" id="PTHR43353">
    <property type="entry name" value="SUCCINATE-SEMIALDEHYDE DEHYDROGENASE, MITOCHONDRIAL"/>
    <property type="match status" value="1"/>
</dbReference>
<proteinExistence type="predicted"/>
<dbReference type="InterPro" id="IPR016163">
    <property type="entry name" value="Ald_DH_C"/>
</dbReference>
<protein>
    <recommendedName>
        <fullName evidence="2">Aldehyde dehydrogenase domain-containing protein</fullName>
    </recommendedName>
</protein>
<comment type="caution">
    <text evidence="3">The sequence shown here is derived from an EMBL/GenBank/DDBJ whole genome shotgun (WGS) entry which is preliminary data.</text>
</comment>
<dbReference type="Proteomes" id="UP000681720">
    <property type="component" value="Unassembled WGS sequence"/>
</dbReference>
<dbReference type="InterPro" id="IPR050740">
    <property type="entry name" value="Aldehyde_DH_Superfamily"/>
</dbReference>
<feature type="domain" description="Aldehyde dehydrogenase" evidence="2">
    <location>
        <begin position="3"/>
        <end position="127"/>
    </location>
</feature>
<name>A0A8S3G3T8_9BILA</name>
<dbReference type="GO" id="GO:0004777">
    <property type="term" value="F:succinate-semialdehyde dehydrogenase (NAD+) activity"/>
    <property type="evidence" value="ECO:0007669"/>
    <property type="project" value="TreeGrafter"/>
</dbReference>
<evidence type="ECO:0000256" key="1">
    <source>
        <dbReference type="ARBA" id="ARBA00023002"/>
    </source>
</evidence>
<dbReference type="SUPFAM" id="SSF53720">
    <property type="entry name" value="ALDH-like"/>
    <property type="match status" value="1"/>
</dbReference>
<dbReference type="Pfam" id="PF00171">
    <property type="entry name" value="Aldedh"/>
    <property type="match status" value="1"/>
</dbReference>
<dbReference type="InterPro" id="IPR016162">
    <property type="entry name" value="Ald_DH_N"/>
</dbReference>
<dbReference type="GO" id="GO:0009450">
    <property type="term" value="P:gamma-aminobutyric acid catabolic process"/>
    <property type="evidence" value="ECO:0007669"/>
    <property type="project" value="TreeGrafter"/>
</dbReference>
<dbReference type="EMBL" id="CAJOBJ010291468">
    <property type="protein sequence ID" value="CAF5154258.1"/>
    <property type="molecule type" value="Genomic_DNA"/>
</dbReference>
<evidence type="ECO:0000313" key="3">
    <source>
        <dbReference type="EMBL" id="CAF5154258.1"/>
    </source>
</evidence>
<keyword evidence="1" id="KW-0560">Oxidoreductase</keyword>
<gene>
    <name evidence="3" type="ORF">GIL414_LOCUS65278</name>
</gene>
<dbReference type="Gene3D" id="3.40.309.10">
    <property type="entry name" value="Aldehyde Dehydrogenase, Chain A, domain 2"/>
    <property type="match status" value="1"/>
</dbReference>
<dbReference type="InterPro" id="IPR015590">
    <property type="entry name" value="Aldehyde_DH_dom"/>
</dbReference>
<dbReference type="AlphaFoldDB" id="A0A8S3G3T8"/>
<dbReference type="Gene3D" id="3.40.605.10">
    <property type="entry name" value="Aldehyde Dehydrogenase, Chain A, domain 1"/>
    <property type="match status" value="1"/>
</dbReference>